<evidence type="ECO:0000313" key="2">
    <source>
        <dbReference type="Proteomes" id="UP000009282"/>
    </source>
</evidence>
<name>G4QKY5_GLANF</name>
<proteinExistence type="predicted"/>
<dbReference type="AlphaFoldDB" id="G4QKY5"/>
<evidence type="ECO:0000313" key="1">
    <source>
        <dbReference type="EMBL" id="AEP29375.1"/>
    </source>
</evidence>
<protein>
    <submittedName>
        <fullName evidence="1">Uncharacterized protein</fullName>
    </submittedName>
</protein>
<dbReference type="EMBL" id="CP003060">
    <property type="protein sequence ID" value="AEP29375.1"/>
    <property type="molecule type" value="Genomic_DNA"/>
</dbReference>
<dbReference type="KEGG" id="gni:GNIT_1251"/>
<dbReference type="Proteomes" id="UP000009282">
    <property type="component" value="Chromosome"/>
</dbReference>
<gene>
    <name evidence="1" type="ordered locus">GNIT_1251</name>
</gene>
<dbReference type="STRING" id="1085623.GNIT_1251"/>
<accession>G4QKY5</accession>
<keyword evidence="2" id="KW-1185">Reference proteome</keyword>
<organism evidence="1 2">
    <name type="scientific">Glaciecola nitratireducens (strain JCM 12485 / KCTC 12276 / FR1064)</name>
    <dbReference type="NCBI Taxonomy" id="1085623"/>
    <lineage>
        <taxon>Bacteria</taxon>
        <taxon>Pseudomonadati</taxon>
        <taxon>Pseudomonadota</taxon>
        <taxon>Gammaproteobacteria</taxon>
        <taxon>Alteromonadales</taxon>
        <taxon>Alteromonadaceae</taxon>
        <taxon>Brumicola</taxon>
    </lineage>
</organism>
<sequence>MTANRSNPSVRLLSKSEFQTLRNLGKIQVHKIAGFKELQFQTLICLHK</sequence>
<dbReference type="HOGENOM" id="CLU_3153319_0_0_6"/>
<reference evidence="1 2" key="1">
    <citation type="journal article" date="2011" name="J. Bacteriol.">
        <title>Complete genome sequence of seawater bacterium Glaciecola nitratireducens FR1064T.</title>
        <authorList>
            <person name="Bian F."/>
            <person name="Qin Q.L."/>
            <person name="Xie B.B."/>
            <person name="Shu Y.L."/>
            <person name="Zhang X.Y."/>
            <person name="Yu Y."/>
            <person name="Chen B."/>
            <person name="Chen X.L."/>
            <person name="Zhou B.C."/>
            <person name="Zhang Y.Z."/>
        </authorList>
    </citation>
    <scope>NUCLEOTIDE SEQUENCE [LARGE SCALE GENOMIC DNA]</scope>
    <source>
        <strain evidence="2">JCM 12485 / KCTC 12276 / FR1064</strain>
    </source>
</reference>